<dbReference type="Proteomes" id="UP000294419">
    <property type="component" value="Chromosome"/>
</dbReference>
<dbReference type="GO" id="GO:0016758">
    <property type="term" value="F:hexosyltransferase activity"/>
    <property type="evidence" value="ECO:0007669"/>
    <property type="project" value="UniProtKB-ARBA"/>
</dbReference>
<feature type="domain" description="Glycosyltransferase 2-like" evidence="1">
    <location>
        <begin position="7"/>
        <end position="149"/>
    </location>
</feature>
<organism evidence="2 3">
    <name type="scientific">Chryseobacterium salivictor</name>
    <dbReference type="NCBI Taxonomy" id="2547600"/>
    <lineage>
        <taxon>Bacteria</taxon>
        <taxon>Pseudomonadati</taxon>
        <taxon>Bacteroidota</taxon>
        <taxon>Flavobacteriia</taxon>
        <taxon>Flavobacteriales</taxon>
        <taxon>Weeksellaceae</taxon>
        <taxon>Chryseobacterium group</taxon>
        <taxon>Chryseobacterium</taxon>
    </lineage>
</organism>
<evidence type="ECO:0000259" key="1">
    <source>
        <dbReference type="Pfam" id="PF00535"/>
    </source>
</evidence>
<dbReference type="PANTHER" id="PTHR22916:SF3">
    <property type="entry name" value="UDP-GLCNAC:BETAGAL BETA-1,3-N-ACETYLGLUCOSAMINYLTRANSFERASE-LIKE PROTEIN 1"/>
    <property type="match status" value="1"/>
</dbReference>
<name>A0A4P6ZF97_9FLAO</name>
<keyword evidence="3" id="KW-1185">Reference proteome</keyword>
<evidence type="ECO:0000313" key="2">
    <source>
        <dbReference type="EMBL" id="QBO58185.1"/>
    </source>
</evidence>
<evidence type="ECO:0000313" key="3">
    <source>
        <dbReference type="Proteomes" id="UP000294419"/>
    </source>
</evidence>
<dbReference type="EC" id="2.4.-.-" evidence="2"/>
<dbReference type="RefSeq" id="WP_133439641.1">
    <property type="nucleotide sequence ID" value="NZ_CP037954.1"/>
</dbReference>
<reference evidence="2 3" key="1">
    <citation type="submission" date="2019-03" db="EMBL/GenBank/DDBJ databases">
        <authorList>
            <person name="Kim H."/>
            <person name="Yu S.-M."/>
        </authorList>
    </citation>
    <scope>NUCLEOTIDE SEQUENCE [LARGE SCALE GENOMIC DNA]</scope>
    <source>
        <strain evidence="2 3">NBC122</strain>
    </source>
</reference>
<gene>
    <name evidence="2" type="primary">epsE</name>
    <name evidence="2" type="ORF">NBC122_01358</name>
</gene>
<dbReference type="AlphaFoldDB" id="A0A4P6ZF97"/>
<proteinExistence type="predicted"/>
<dbReference type="KEGG" id="csal:NBC122_01358"/>
<dbReference type="PANTHER" id="PTHR22916">
    <property type="entry name" value="GLYCOSYLTRANSFERASE"/>
    <property type="match status" value="1"/>
</dbReference>
<dbReference type="InterPro" id="IPR029044">
    <property type="entry name" value="Nucleotide-diphossugar_trans"/>
</dbReference>
<sequence length="300" mass="35468">MEQPLVSIVIITMNHEKFIEQACRSAISQTYDNFEIVFLDNCSDDNTYEKGKKILEDSGISCTFIKNTEKFKVSKNLNILVSKASGDYISILSGDDWWAENIIEEKVNYIKNHPSDFVLSDGYKYIQETGETIEAYQNTDKTKVIKSLNSFFHENVVQNKTINVGTFVKKELLDQYPFDENLHTEDWDMNLQLSSRGYKIGFIDKKLFYYRILSTSLSRNWTLMSDSYNKVTSKYLDYINADQKLRTKYLLTLLQFKYEIMLSEAISEEEKKEFQKRWTREKYELKYKNPVLFFKLLFLK</sequence>
<dbReference type="Gene3D" id="3.90.550.10">
    <property type="entry name" value="Spore Coat Polysaccharide Biosynthesis Protein SpsA, Chain A"/>
    <property type="match status" value="1"/>
</dbReference>
<keyword evidence="2" id="KW-0808">Transferase</keyword>
<dbReference type="Pfam" id="PF00535">
    <property type="entry name" value="Glycos_transf_2"/>
    <property type="match status" value="1"/>
</dbReference>
<dbReference type="InterPro" id="IPR001173">
    <property type="entry name" value="Glyco_trans_2-like"/>
</dbReference>
<dbReference type="OrthoDB" id="396512at2"/>
<dbReference type="SUPFAM" id="SSF53448">
    <property type="entry name" value="Nucleotide-diphospho-sugar transferases"/>
    <property type="match status" value="1"/>
</dbReference>
<protein>
    <submittedName>
        <fullName evidence="2">Glycosyltransferase EpsE</fullName>
        <ecNumber evidence="2">2.4.-.-</ecNumber>
    </submittedName>
</protein>
<keyword evidence="2" id="KW-0328">Glycosyltransferase</keyword>
<dbReference type="EMBL" id="CP037954">
    <property type="protein sequence ID" value="QBO58185.1"/>
    <property type="molecule type" value="Genomic_DNA"/>
</dbReference>
<accession>A0A4P6ZF97</accession>